<evidence type="ECO:0000256" key="12">
    <source>
        <dbReference type="SAM" id="Phobius"/>
    </source>
</evidence>
<evidence type="ECO:0000256" key="3">
    <source>
        <dbReference type="ARBA" id="ARBA00022448"/>
    </source>
</evidence>
<protein>
    <submittedName>
        <fullName evidence="13">Putative sodium-dependent multivitamin transporter</fullName>
    </submittedName>
</protein>
<name>A0A2S2PPW8_SCHGA</name>
<dbReference type="InterPro" id="IPR001734">
    <property type="entry name" value="Na/solute_symporter"/>
</dbReference>
<feature type="transmembrane region" description="Helical" evidence="12">
    <location>
        <begin position="120"/>
        <end position="139"/>
    </location>
</feature>
<keyword evidence="8" id="KW-0406">Ion transport</keyword>
<dbReference type="Pfam" id="PF00474">
    <property type="entry name" value="SSF"/>
    <property type="match status" value="1"/>
</dbReference>
<dbReference type="GO" id="GO:0006814">
    <property type="term" value="P:sodium ion transport"/>
    <property type="evidence" value="ECO:0007669"/>
    <property type="project" value="UniProtKB-KW"/>
</dbReference>
<dbReference type="AlphaFoldDB" id="A0A2S2PPW8"/>
<organism evidence="13">
    <name type="scientific">Schizaphis graminum</name>
    <name type="common">Green bug aphid</name>
    <dbReference type="NCBI Taxonomy" id="13262"/>
    <lineage>
        <taxon>Eukaryota</taxon>
        <taxon>Metazoa</taxon>
        <taxon>Ecdysozoa</taxon>
        <taxon>Arthropoda</taxon>
        <taxon>Hexapoda</taxon>
        <taxon>Insecta</taxon>
        <taxon>Pterygota</taxon>
        <taxon>Neoptera</taxon>
        <taxon>Paraneoptera</taxon>
        <taxon>Hemiptera</taxon>
        <taxon>Sternorrhyncha</taxon>
        <taxon>Aphidomorpha</taxon>
        <taxon>Aphidoidea</taxon>
        <taxon>Aphididae</taxon>
        <taxon>Aphidini</taxon>
        <taxon>Schizaphis</taxon>
    </lineage>
</organism>
<keyword evidence="3" id="KW-0813">Transport</keyword>
<feature type="transmembrane region" description="Helical" evidence="12">
    <location>
        <begin position="12"/>
        <end position="41"/>
    </location>
</feature>
<dbReference type="GO" id="GO:0005886">
    <property type="term" value="C:plasma membrane"/>
    <property type="evidence" value="ECO:0007669"/>
    <property type="project" value="UniProtKB-SubCell"/>
</dbReference>
<comment type="similarity">
    <text evidence="2 11">Belongs to the sodium:solute symporter (SSF) (TC 2.A.21) family.</text>
</comment>
<dbReference type="GO" id="GO:0015293">
    <property type="term" value="F:symporter activity"/>
    <property type="evidence" value="ECO:0007669"/>
    <property type="project" value="TreeGrafter"/>
</dbReference>
<feature type="transmembrane region" description="Helical" evidence="12">
    <location>
        <begin position="187"/>
        <end position="209"/>
    </location>
</feature>
<dbReference type="InterPro" id="IPR051163">
    <property type="entry name" value="Sodium:Solute_Symporter_SSF"/>
</dbReference>
<gene>
    <name evidence="13" type="ORF">g.58368</name>
</gene>
<evidence type="ECO:0000256" key="11">
    <source>
        <dbReference type="RuleBase" id="RU362091"/>
    </source>
</evidence>
<evidence type="ECO:0000256" key="9">
    <source>
        <dbReference type="ARBA" id="ARBA00023136"/>
    </source>
</evidence>
<dbReference type="PROSITE" id="PS50283">
    <property type="entry name" value="NA_SOLUT_SYMP_3"/>
    <property type="match status" value="1"/>
</dbReference>
<comment type="subcellular location">
    <subcellularLocation>
        <location evidence="1">Cell membrane</location>
        <topology evidence="1">Multi-pass membrane protein</topology>
    </subcellularLocation>
</comment>
<dbReference type="Gene3D" id="1.20.1730.10">
    <property type="entry name" value="Sodium/glucose cotransporter"/>
    <property type="match status" value="1"/>
</dbReference>
<dbReference type="PANTHER" id="PTHR42985:SF40">
    <property type="entry name" value="LD47995P-RELATED"/>
    <property type="match status" value="1"/>
</dbReference>
<proteinExistence type="inferred from homology"/>
<evidence type="ECO:0000256" key="8">
    <source>
        <dbReference type="ARBA" id="ARBA00023065"/>
    </source>
</evidence>
<keyword evidence="5 12" id="KW-0812">Transmembrane</keyword>
<keyword evidence="10" id="KW-0739">Sodium transport</keyword>
<evidence type="ECO:0000256" key="1">
    <source>
        <dbReference type="ARBA" id="ARBA00004651"/>
    </source>
</evidence>
<evidence type="ECO:0000256" key="4">
    <source>
        <dbReference type="ARBA" id="ARBA00022475"/>
    </source>
</evidence>
<keyword evidence="6 12" id="KW-1133">Transmembrane helix</keyword>
<sequence length="239" mass="26546">MPLYVLDTMGSIPGLTGLFIAGIFSSAMSSVSPILNSMAAITMEDYIKPFRKQEISDKKRVYLMKILVLMYGGVCITLSFLAKYMGAVLQSALTIFGVIGGPVMAVFTLGILLPYINQKGALTGLIFGLTFSFIIGFGGPKPPVENLPSFTNSCTLFNNSASSTQFTSSYQEVLHEDGYFYLYRISYLYYIVLGFMVTFLVAMIVSAIFRGTNRDYNPDLFTPYVANRLKRRDKDNERS</sequence>
<keyword evidence="4" id="KW-1003">Cell membrane</keyword>
<feature type="transmembrane region" description="Helical" evidence="12">
    <location>
        <begin position="88"/>
        <end position="113"/>
    </location>
</feature>
<feature type="transmembrane region" description="Helical" evidence="12">
    <location>
        <begin position="62"/>
        <end position="82"/>
    </location>
</feature>
<evidence type="ECO:0000256" key="5">
    <source>
        <dbReference type="ARBA" id="ARBA00022692"/>
    </source>
</evidence>
<reference evidence="13" key="1">
    <citation type="submission" date="2018-04" db="EMBL/GenBank/DDBJ databases">
        <title>Transcriptome of Schizaphis graminum biotype I.</title>
        <authorList>
            <person name="Scully E.D."/>
            <person name="Geib S.M."/>
            <person name="Palmer N.A."/>
            <person name="Koch K."/>
            <person name="Bradshaw J."/>
            <person name="Heng-Moss T."/>
            <person name="Sarath G."/>
        </authorList>
    </citation>
    <scope>NUCLEOTIDE SEQUENCE</scope>
</reference>
<keyword evidence="7" id="KW-0915">Sodium</keyword>
<dbReference type="InterPro" id="IPR038377">
    <property type="entry name" value="Na/Glc_symporter_sf"/>
</dbReference>
<evidence type="ECO:0000256" key="7">
    <source>
        <dbReference type="ARBA" id="ARBA00023053"/>
    </source>
</evidence>
<evidence type="ECO:0000256" key="10">
    <source>
        <dbReference type="ARBA" id="ARBA00023201"/>
    </source>
</evidence>
<evidence type="ECO:0000256" key="2">
    <source>
        <dbReference type="ARBA" id="ARBA00006434"/>
    </source>
</evidence>
<evidence type="ECO:0000313" key="13">
    <source>
        <dbReference type="EMBL" id="MBY31417.1"/>
    </source>
</evidence>
<evidence type="ECO:0000256" key="6">
    <source>
        <dbReference type="ARBA" id="ARBA00022989"/>
    </source>
</evidence>
<dbReference type="PANTHER" id="PTHR42985">
    <property type="entry name" value="SODIUM-COUPLED MONOCARBOXYLATE TRANSPORTER"/>
    <property type="match status" value="1"/>
</dbReference>
<accession>A0A2S2PPW8</accession>
<keyword evidence="9 12" id="KW-0472">Membrane</keyword>
<dbReference type="EMBL" id="GGMR01018798">
    <property type="protein sequence ID" value="MBY31417.1"/>
    <property type="molecule type" value="Transcribed_RNA"/>
</dbReference>